<dbReference type="PATRIC" id="fig|1227486.3.peg.2586"/>
<dbReference type="AlphaFoldDB" id="M0D605"/>
<feature type="domain" description="Transcription regulator PadR N-terminal" evidence="1">
    <location>
        <begin position="41"/>
        <end position="102"/>
    </location>
</feature>
<dbReference type="SUPFAM" id="SSF46785">
    <property type="entry name" value="Winged helix' DNA-binding domain"/>
    <property type="match status" value="1"/>
</dbReference>
<organism evidence="2 3">
    <name type="scientific">Halorubrum distributum JCM 10247</name>
    <dbReference type="NCBI Taxonomy" id="1227486"/>
    <lineage>
        <taxon>Archaea</taxon>
        <taxon>Methanobacteriati</taxon>
        <taxon>Methanobacteriota</taxon>
        <taxon>Stenosarchaea group</taxon>
        <taxon>Halobacteria</taxon>
        <taxon>Halobacteriales</taxon>
        <taxon>Haloferacaceae</taxon>
        <taxon>Halorubrum</taxon>
        <taxon>Halorubrum distributum group</taxon>
    </lineage>
</organism>
<sequence>MSSDSTTPTTDPETHRIRHTDLTTFQIDLLTVCARLESSLGEVKGLAIKDGLEDVIEKPVNHGHLYPNLDELAAKGLIEKGKINDRSNFYRVTEEGFRVLEERRDHIARAVDGGA</sequence>
<dbReference type="InterPro" id="IPR005149">
    <property type="entry name" value="Tscrpt_reg_PadR_N"/>
</dbReference>
<accession>M0D605</accession>
<reference evidence="2 3" key="1">
    <citation type="journal article" date="2014" name="PLoS Genet.">
        <title>Phylogenetically driven sequencing of extremely halophilic archaea reveals strategies for static and dynamic osmo-response.</title>
        <authorList>
            <person name="Becker E.A."/>
            <person name="Seitzer P.M."/>
            <person name="Tritt A."/>
            <person name="Larsen D."/>
            <person name="Krusor M."/>
            <person name="Yao A.I."/>
            <person name="Wu D."/>
            <person name="Madern D."/>
            <person name="Eisen J.A."/>
            <person name="Darling A.E."/>
            <person name="Facciotti M.T."/>
        </authorList>
    </citation>
    <scope>NUCLEOTIDE SEQUENCE [LARGE SCALE GENOMIC DNA]</scope>
    <source>
        <strain evidence="2 3">JCM 10247</strain>
    </source>
</reference>
<evidence type="ECO:0000259" key="1">
    <source>
        <dbReference type="Pfam" id="PF03551"/>
    </source>
</evidence>
<proteinExistence type="predicted"/>
<dbReference type="Gene3D" id="1.10.10.10">
    <property type="entry name" value="Winged helix-like DNA-binding domain superfamily/Winged helix DNA-binding domain"/>
    <property type="match status" value="1"/>
</dbReference>
<comment type="caution">
    <text evidence="2">The sequence shown here is derived from an EMBL/GenBank/DDBJ whole genome shotgun (WGS) entry which is preliminary data.</text>
</comment>
<evidence type="ECO:0000313" key="2">
    <source>
        <dbReference type="EMBL" id="ELZ30112.1"/>
    </source>
</evidence>
<dbReference type="InterPro" id="IPR036388">
    <property type="entry name" value="WH-like_DNA-bd_sf"/>
</dbReference>
<dbReference type="RefSeq" id="WP_007345878.1">
    <property type="nucleotide sequence ID" value="NZ_AOIW01000066.1"/>
</dbReference>
<gene>
    <name evidence="2" type="ORF">C473_13379</name>
</gene>
<dbReference type="Pfam" id="PF03551">
    <property type="entry name" value="PadR"/>
    <property type="match status" value="1"/>
</dbReference>
<dbReference type="InterPro" id="IPR036390">
    <property type="entry name" value="WH_DNA-bd_sf"/>
</dbReference>
<protein>
    <submittedName>
        <fullName evidence="2">Transcriptional regulator, PadR-like family protein</fullName>
    </submittedName>
</protein>
<dbReference type="Proteomes" id="UP000011572">
    <property type="component" value="Unassembled WGS sequence"/>
</dbReference>
<name>M0D605_9EURY</name>
<dbReference type="EMBL" id="AOIW01000066">
    <property type="protein sequence ID" value="ELZ30112.1"/>
    <property type="molecule type" value="Genomic_DNA"/>
</dbReference>
<evidence type="ECO:0000313" key="3">
    <source>
        <dbReference type="Proteomes" id="UP000011572"/>
    </source>
</evidence>